<evidence type="ECO:0000259" key="6">
    <source>
        <dbReference type="SMART" id="SM00385"/>
    </source>
</evidence>
<dbReference type="InterPro" id="IPR013763">
    <property type="entry name" value="Cyclin-like_dom"/>
</dbReference>
<dbReference type="CDD" id="cd20528">
    <property type="entry name" value="CYCLIN_CCNJ-like_rpt1"/>
    <property type="match status" value="1"/>
</dbReference>
<feature type="compositionally biased region" description="Basic and acidic residues" evidence="5">
    <location>
        <begin position="365"/>
        <end position="374"/>
    </location>
</feature>
<evidence type="ECO:0000259" key="7">
    <source>
        <dbReference type="SMART" id="SM01332"/>
    </source>
</evidence>
<sequence length="387" mass="45004">MEQNVAAEQNIFVVDRKLKKTCPQADVERLAKTHWLSDYARDIFLTMREQELRRRPLLYLSPQLNERRRMLQLLKLATSTHKLSRCALHLAVYYMDRFLDYYKIRPDKLLLVAIICLHIAAQIENTEAFIPRYCEMNQLVKNAYTAFEYKAVERKILCFLNFELIRPTTASFVELFACSFLTRSDFKNYTEMLDECERNNHTQPYQRYISFEEMLSMLAQLLLRMADYTLYISRFANDLPSLLAAACIAAVRQVSGVRRWSQYLVGLTSYTEAHVEPYMNVLTDYHYYHTIQPDYGSPSVQTNQSLASPDSGFEESFTENTNLVVSDKVVTLETCNIITVQLQGPPPPQSSTLLPKEHINLKRPRFEDDSENLHPLKHAKVVSVPKD</sequence>
<evidence type="ECO:0000313" key="9">
    <source>
        <dbReference type="RefSeq" id="XP_033159452.1"/>
    </source>
</evidence>
<dbReference type="Pfam" id="PF00134">
    <property type="entry name" value="Cyclin_N"/>
    <property type="match status" value="1"/>
</dbReference>
<keyword evidence="1" id="KW-0132">Cell division</keyword>
<dbReference type="SMART" id="SM01332">
    <property type="entry name" value="Cyclin_C"/>
    <property type="match status" value="1"/>
</dbReference>
<dbReference type="Proteomes" id="UP000515162">
    <property type="component" value="Chromosome 3L"/>
</dbReference>
<keyword evidence="8" id="KW-1185">Reference proteome</keyword>
<evidence type="ECO:0000256" key="1">
    <source>
        <dbReference type="ARBA" id="ARBA00022618"/>
    </source>
</evidence>
<dbReference type="GO" id="GO:0019887">
    <property type="term" value="F:protein kinase regulator activity"/>
    <property type="evidence" value="ECO:0007669"/>
    <property type="project" value="UniProtKB-ARBA"/>
</dbReference>
<dbReference type="RefSeq" id="XP_033159452.1">
    <property type="nucleotide sequence ID" value="XM_033303561.1"/>
</dbReference>
<dbReference type="InterPro" id="IPR036915">
    <property type="entry name" value="Cyclin-like_sf"/>
</dbReference>
<dbReference type="Gene3D" id="1.10.472.10">
    <property type="entry name" value="Cyclin-like"/>
    <property type="match status" value="2"/>
</dbReference>
<dbReference type="SMART" id="SM00385">
    <property type="entry name" value="CYCLIN"/>
    <property type="match status" value="2"/>
</dbReference>
<dbReference type="FunFam" id="1.10.472.10:FF:000010">
    <property type="entry name" value="G1/S-specific cyclin Cln1"/>
    <property type="match status" value="1"/>
</dbReference>
<evidence type="ECO:0000256" key="4">
    <source>
        <dbReference type="RuleBase" id="RU000383"/>
    </source>
</evidence>
<dbReference type="GO" id="GO:0051301">
    <property type="term" value="P:cell division"/>
    <property type="evidence" value="ECO:0007669"/>
    <property type="project" value="UniProtKB-KW"/>
</dbReference>
<keyword evidence="3" id="KW-0131">Cell cycle</keyword>
<reference evidence="9" key="1">
    <citation type="submission" date="2025-08" db="UniProtKB">
        <authorList>
            <consortium name="RefSeq"/>
        </authorList>
    </citation>
    <scope>IDENTIFICATION</scope>
    <source>
        <strain evidence="9">Mau12</strain>
        <tissue evidence="9">Whole Body</tissue>
    </source>
</reference>
<dbReference type="GO" id="GO:0051726">
    <property type="term" value="P:regulation of cell cycle"/>
    <property type="evidence" value="ECO:0007669"/>
    <property type="project" value="UniProtKB-ARBA"/>
</dbReference>
<proteinExistence type="inferred from homology"/>
<keyword evidence="2 4" id="KW-0195">Cyclin</keyword>
<feature type="domain" description="Cyclin C-terminal" evidence="7">
    <location>
        <begin position="167"/>
        <end position="309"/>
    </location>
</feature>
<organism evidence="8 9">
    <name type="scientific">Drosophila mauritiana</name>
    <name type="common">Fruit fly</name>
    <dbReference type="NCBI Taxonomy" id="7226"/>
    <lineage>
        <taxon>Eukaryota</taxon>
        <taxon>Metazoa</taxon>
        <taxon>Ecdysozoa</taxon>
        <taxon>Arthropoda</taxon>
        <taxon>Hexapoda</taxon>
        <taxon>Insecta</taxon>
        <taxon>Pterygota</taxon>
        <taxon>Neoptera</taxon>
        <taxon>Endopterygota</taxon>
        <taxon>Diptera</taxon>
        <taxon>Brachycera</taxon>
        <taxon>Muscomorpha</taxon>
        <taxon>Ephydroidea</taxon>
        <taxon>Drosophilidae</taxon>
        <taxon>Drosophila</taxon>
        <taxon>Sophophora</taxon>
    </lineage>
</organism>
<dbReference type="InterPro" id="IPR039361">
    <property type="entry name" value="Cyclin"/>
</dbReference>
<dbReference type="PANTHER" id="PTHR10177">
    <property type="entry name" value="CYCLINS"/>
    <property type="match status" value="1"/>
</dbReference>
<dbReference type="AlphaFoldDB" id="A0A6P8JS71"/>
<name>A0A6P8JS71_DROMA</name>
<gene>
    <name evidence="9" type="primary">LOC117140564</name>
</gene>
<protein>
    <submittedName>
        <fullName evidence="9">Cyclin-J isoform X1</fullName>
    </submittedName>
</protein>
<dbReference type="CTD" id="38428"/>
<feature type="domain" description="Cyclin-like" evidence="6">
    <location>
        <begin position="203"/>
        <end position="284"/>
    </location>
</feature>
<dbReference type="InterPro" id="IPR006671">
    <property type="entry name" value="Cyclin_N"/>
</dbReference>
<comment type="similarity">
    <text evidence="4">Belongs to the cyclin family.</text>
</comment>
<dbReference type="GeneID" id="117140564"/>
<accession>A0A6P8JS71</accession>
<dbReference type="CDD" id="cd20529">
    <property type="entry name" value="CYCLIN_CCNJ-like_rpt2"/>
    <property type="match status" value="1"/>
</dbReference>
<evidence type="ECO:0000313" key="8">
    <source>
        <dbReference type="Proteomes" id="UP000515162"/>
    </source>
</evidence>
<feature type="region of interest" description="Disordered" evidence="5">
    <location>
        <begin position="365"/>
        <end position="387"/>
    </location>
</feature>
<dbReference type="SUPFAM" id="SSF47954">
    <property type="entry name" value="Cyclin-like"/>
    <property type="match status" value="2"/>
</dbReference>
<evidence type="ECO:0000256" key="3">
    <source>
        <dbReference type="ARBA" id="ARBA00023306"/>
    </source>
</evidence>
<feature type="domain" description="Cyclin-like" evidence="6">
    <location>
        <begin position="72"/>
        <end position="158"/>
    </location>
</feature>
<dbReference type="InterPro" id="IPR004367">
    <property type="entry name" value="Cyclin_C-dom"/>
</dbReference>
<evidence type="ECO:0000256" key="5">
    <source>
        <dbReference type="SAM" id="MobiDB-lite"/>
    </source>
</evidence>
<dbReference type="Pfam" id="PF02984">
    <property type="entry name" value="Cyclin_C"/>
    <property type="match status" value="1"/>
</dbReference>
<evidence type="ECO:0000256" key="2">
    <source>
        <dbReference type="ARBA" id="ARBA00023127"/>
    </source>
</evidence>